<dbReference type="RefSeq" id="WP_100700273.1">
    <property type="nucleotide sequence ID" value="NZ_MLFP01000019.1"/>
</dbReference>
<name>A0A2M9WHM4_9GAMM</name>
<accession>A0A2M9WHM4</accession>
<gene>
    <name evidence="1" type="ORF">PRCB_03015</name>
</gene>
<comment type="caution">
    <text evidence="1">The sequence shown here is derived from an EMBL/GenBank/DDBJ whole genome shotgun (WGS) entry which is preliminary data.</text>
</comment>
<dbReference type="EMBL" id="PIQI01000009">
    <property type="protein sequence ID" value="PJZ06999.1"/>
    <property type="molecule type" value="Genomic_DNA"/>
</dbReference>
<evidence type="ECO:0000313" key="2">
    <source>
        <dbReference type="Proteomes" id="UP000232062"/>
    </source>
</evidence>
<dbReference type="STRING" id="1076549.HA45_19475"/>
<evidence type="ECO:0000313" key="1">
    <source>
        <dbReference type="EMBL" id="PJZ06999.1"/>
    </source>
</evidence>
<dbReference type="Proteomes" id="UP000232062">
    <property type="component" value="Unassembled WGS sequence"/>
</dbReference>
<keyword evidence="2" id="KW-1185">Reference proteome</keyword>
<protein>
    <submittedName>
        <fullName evidence="1">Uncharacterized protein</fullName>
    </submittedName>
</protein>
<sequence>MNLTPERRDEAALQDVLSTLQDIQLTLDEINARIITLEGRGIRHGKASGVVSGAISGAVVSAGLALLRASAGV</sequence>
<proteinExistence type="predicted"/>
<organism evidence="1 2">
    <name type="scientific">Pantoea rodasii</name>
    <dbReference type="NCBI Taxonomy" id="1076549"/>
    <lineage>
        <taxon>Bacteria</taxon>
        <taxon>Pseudomonadati</taxon>
        <taxon>Pseudomonadota</taxon>
        <taxon>Gammaproteobacteria</taxon>
        <taxon>Enterobacterales</taxon>
        <taxon>Erwiniaceae</taxon>
        <taxon>Pantoea</taxon>
    </lineage>
</organism>
<reference evidence="1 2" key="1">
    <citation type="submission" date="2017-11" db="EMBL/GenBank/DDBJ databases">
        <title>The genome sequence of Pantoea rodasii DSM 26611.</title>
        <authorList>
            <person name="Gao J."/>
            <person name="Mao X."/>
            <person name="Sun J."/>
        </authorList>
    </citation>
    <scope>NUCLEOTIDE SEQUENCE [LARGE SCALE GENOMIC DNA]</scope>
    <source>
        <strain evidence="1 2">DSM 26611</strain>
    </source>
</reference>
<dbReference type="AlphaFoldDB" id="A0A2M9WHM4"/>